<gene>
    <name evidence="2" type="ORF">POL68_31970</name>
</gene>
<protein>
    <submittedName>
        <fullName evidence="2">Helix-turn-helix domain-containing protein</fullName>
    </submittedName>
</protein>
<evidence type="ECO:0000259" key="1">
    <source>
        <dbReference type="Pfam" id="PF02954"/>
    </source>
</evidence>
<dbReference type="Gene3D" id="1.10.10.60">
    <property type="entry name" value="Homeodomain-like"/>
    <property type="match status" value="1"/>
</dbReference>
<accession>A0ABT5DJ75</accession>
<evidence type="ECO:0000313" key="3">
    <source>
        <dbReference type="Proteomes" id="UP001221838"/>
    </source>
</evidence>
<feature type="domain" description="DNA binding HTH" evidence="1">
    <location>
        <begin position="124"/>
        <end position="149"/>
    </location>
</feature>
<dbReference type="SUPFAM" id="SSF46689">
    <property type="entry name" value="Homeodomain-like"/>
    <property type="match status" value="1"/>
</dbReference>
<dbReference type="Proteomes" id="UP001221838">
    <property type="component" value="Unassembled WGS sequence"/>
</dbReference>
<dbReference type="InterPro" id="IPR002197">
    <property type="entry name" value="HTH_Fis"/>
</dbReference>
<dbReference type="RefSeq" id="WP_272143313.1">
    <property type="nucleotide sequence ID" value="NZ_JAQNDM010000002.1"/>
</dbReference>
<organism evidence="2 3">
    <name type="scientific">Stigmatella ashevillensis</name>
    <dbReference type="NCBI Taxonomy" id="2995309"/>
    <lineage>
        <taxon>Bacteria</taxon>
        <taxon>Pseudomonadati</taxon>
        <taxon>Myxococcota</taxon>
        <taxon>Myxococcia</taxon>
        <taxon>Myxococcales</taxon>
        <taxon>Cystobacterineae</taxon>
        <taxon>Archangiaceae</taxon>
        <taxon>Stigmatella</taxon>
    </lineage>
</organism>
<evidence type="ECO:0000313" key="2">
    <source>
        <dbReference type="EMBL" id="MDC0713124.1"/>
    </source>
</evidence>
<proteinExistence type="predicted"/>
<keyword evidence="3" id="KW-1185">Reference proteome</keyword>
<dbReference type="Pfam" id="PF02954">
    <property type="entry name" value="HTH_8"/>
    <property type="match status" value="1"/>
</dbReference>
<dbReference type="EMBL" id="JAQNDM010000002">
    <property type="protein sequence ID" value="MDC0713124.1"/>
    <property type="molecule type" value="Genomic_DNA"/>
</dbReference>
<comment type="caution">
    <text evidence="2">The sequence shown here is derived from an EMBL/GenBank/DDBJ whole genome shotgun (WGS) entry which is preliminary data.</text>
</comment>
<name>A0ABT5DJ75_9BACT</name>
<dbReference type="InterPro" id="IPR009057">
    <property type="entry name" value="Homeodomain-like_sf"/>
</dbReference>
<reference evidence="2 3" key="1">
    <citation type="submission" date="2022-11" db="EMBL/GenBank/DDBJ databases">
        <title>Minimal conservation of predation-associated metabolite biosynthetic gene clusters underscores biosynthetic potential of Myxococcota including descriptions for ten novel species: Archangium lansinium sp. nov., Myxococcus landrumus sp. nov., Nannocystis bai.</title>
        <authorList>
            <person name="Ahearne A."/>
            <person name="Stevens C."/>
            <person name="Dowd S."/>
        </authorList>
    </citation>
    <scope>NUCLEOTIDE SEQUENCE [LARGE SCALE GENOMIC DNA]</scope>
    <source>
        <strain evidence="2 3">NCWAL01</strain>
    </source>
</reference>
<sequence>MREVTRDREKLARLAPAVVEAYLRGTGWEMVDVEEGRASYWRRTDQRSGEEFEAFCVLDPTFRDFPQRMSELLQTVGSAEQRSPNDIYASISAAAHSEERLLELIARQILSLPLEDKLEAITNALVQEAMNQAEGNITEAARRLGRHRKVVERFLMKHPHSPRNRPPRD</sequence>